<dbReference type="Gramene" id="OMO73683">
    <property type="protein sequence ID" value="OMO73683"/>
    <property type="gene ID" value="CCACVL1_17180"/>
</dbReference>
<gene>
    <name evidence="1" type="ORF">CCACVL1_17180</name>
</gene>
<sequence>MEKCEAKRSVLEWFPPWKKNKGS</sequence>
<dbReference type="Proteomes" id="UP000188268">
    <property type="component" value="Unassembled WGS sequence"/>
</dbReference>
<name>A0A1R3HTJ3_COCAP</name>
<dbReference type="AlphaFoldDB" id="A0A1R3HTJ3"/>
<reference evidence="1 2" key="1">
    <citation type="submission" date="2013-09" db="EMBL/GenBank/DDBJ databases">
        <title>Corchorus capsularis genome sequencing.</title>
        <authorList>
            <person name="Alam M."/>
            <person name="Haque M.S."/>
            <person name="Islam M.S."/>
            <person name="Emdad E.M."/>
            <person name="Islam M.M."/>
            <person name="Ahmed B."/>
            <person name="Halim A."/>
            <person name="Hossen Q.M.M."/>
            <person name="Hossain M.Z."/>
            <person name="Ahmed R."/>
            <person name="Khan M.M."/>
            <person name="Islam R."/>
            <person name="Rashid M.M."/>
            <person name="Khan S.A."/>
            <person name="Rahman M.S."/>
            <person name="Alam M."/>
        </authorList>
    </citation>
    <scope>NUCLEOTIDE SEQUENCE [LARGE SCALE GENOMIC DNA]</scope>
    <source>
        <strain evidence="2">cv. CVL-1</strain>
        <tissue evidence="1">Whole seedling</tissue>
    </source>
</reference>
<organism evidence="1 2">
    <name type="scientific">Corchorus capsularis</name>
    <name type="common">Jute</name>
    <dbReference type="NCBI Taxonomy" id="210143"/>
    <lineage>
        <taxon>Eukaryota</taxon>
        <taxon>Viridiplantae</taxon>
        <taxon>Streptophyta</taxon>
        <taxon>Embryophyta</taxon>
        <taxon>Tracheophyta</taxon>
        <taxon>Spermatophyta</taxon>
        <taxon>Magnoliopsida</taxon>
        <taxon>eudicotyledons</taxon>
        <taxon>Gunneridae</taxon>
        <taxon>Pentapetalae</taxon>
        <taxon>rosids</taxon>
        <taxon>malvids</taxon>
        <taxon>Malvales</taxon>
        <taxon>Malvaceae</taxon>
        <taxon>Grewioideae</taxon>
        <taxon>Apeibeae</taxon>
        <taxon>Corchorus</taxon>
    </lineage>
</organism>
<proteinExistence type="predicted"/>
<evidence type="ECO:0000313" key="1">
    <source>
        <dbReference type="EMBL" id="OMO73683.1"/>
    </source>
</evidence>
<evidence type="ECO:0000313" key="2">
    <source>
        <dbReference type="Proteomes" id="UP000188268"/>
    </source>
</evidence>
<keyword evidence="2" id="KW-1185">Reference proteome</keyword>
<protein>
    <submittedName>
        <fullName evidence="1">Uncharacterized protein</fullName>
    </submittedName>
</protein>
<dbReference type="EMBL" id="AWWV01011170">
    <property type="protein sequence ID" value="OMO73683.1"/>
    <property type="molecule type" value="Genomic_DNA"/>
</dbReference>
<comment type="caution">
    <text evidence="1">The sequence shown here is derived from an EMBL/GenBank/DDBJ whole genome shotgun (WGS) entry which is preliminary data.</text>
</comment>
<accession>A0A1R3HTJ3</accession>